<evidence type="ECO:0000259" key="1">
    <source>
        <dbReference type="PROSITE" id="PS50853"/>
    </source>
</evidence>
<proteinExistence type="predicted"/>
<gene>
    <name evidence="2" type="ORF">D1Z90_19825</name>
</gene>
<evidence type="ECO:0000313" key="2">
    <source>
        <dbReference type="EMBL" id="RJG37347.1"/>
    </source>
</evidence>
<dbReference type="EMBL" id="QZCH01000052">
    <property type="protein sequence ID" value="RJG37347.1"/>
    <property type="molecule type" value="Genomic_DNA"/>
</dbReference>
<sequence length="1347" mass="148631">MAAASLFAFVPINPANAEVLLYQYQGQWLEGETITLSGNGFGERSPSSGASTATEVAPYRFETVESGLVDEQGLLNSFASVVTDNNRPGSQFNLLHQRGEAITYTPITTRWGHQRHHEVRYSLSVEVKDKTPVHQYFASAWVRLSDDFLNMQASRYNQTALISFQPDRAGTSGLVGGGGIGVSAVKNPAELSVSTSSGELTRYHGSIIEKMTPGTWHRIDAWVSVNDDTTHYQDEVSFWLDGQLVASRQQAGFRQTEFPAMLGVHFVSYMKNLNTGEQPWSVQTDDHYVDFTQARIELGNAPTFAESNHREIQPSSSWQSDQVSFTFNQGSFQPGEQVYLYLVDQNGEVNREGLPVRLPGGTDPNPDNGDVFAANINFQPANAEVPLDYIADTGLEFGDRGNGYHYGWSSDISTSTRDRNNVKAADQRYDTLAHMLLPSKGFDASWEIALPNGDYRVRLVAGDPTYKNGLQEIDVEGVPFISVKADSSGSSEHTGTVTVADGHLTISSRLGTEVVANKLQFVEIASATGEPDSAPPSSSYQAKVAADDGQVFLEWQNPLFDFTGALVVYSTSPITTLPTAGTDYRSLNELGDAVVHSSGPATQAMIAGLDNGQQYYIAVFAYDDAFNYAPAVTTQVVPEVAPNREIAKQRALKAMEQLTTGNTPDLVYDTHNRFASLFFGAESIPEVYQLYGDTLTVESGSQWQHESETSFALAWQTNLPALTYVEYGQDTSYGQQTDIAERPFYTHNHYLTGLTPDTQYHYRLVSTDERGTVHYSPDMTFTTRSPENVIRIPDDMTGSLPWTLDQSDVTYLITEDITAESGIFKVTGENIVLDLGGHTLTHADKLHTAYNGKDPNNNGMAIWRLNYPLTAGKLKIVNGIIRQGSAANIGGNYGGYNAIHTSNTDDLEIAGITFDYHTAQTYALYMSFSPSYPYQDAEYYIHHNTFKDRGWHIVNRHGKTGGRSLLFTGTPPADRSNFKLHYNLVKRTRQNGLSGSASVLHNEVYVDSWATNAFAIQPYSAPGKNAGEVRHNRMFLTGYHAIGATWAHESLNVADNLIHMESINSGKNRWWESFGDQNSLNGLRITNYGKGGQVRNNLVYSRNTIVGTARNGALMRGTEFFSDYSIKGTILEDSTIRLEAEDSITDRVSPVVTQGTSNLDHEITLYRNSTLSSNITNVRFGDSYGRGYNHHFHNVHFEKLGDNPHYHTFIFDGAYSRDGHVIRDATFSGGAAWDDVYWKATGDLSAYSVQWTLTLSGQPNAQVGIQNVNGETVFSGYFDVSGKLQVPLTQATIRPLQWTPASTGSGVRDKFQHQKIFATPHTVTVTTADGSRQEQQVNMDGQKALVF</sequence>
<comment type="caution">
    <text evidence="2">The sequence shown here is derived from an EMBL/GenBank/DDBJ whole genome shotgun (WGS) entry which is preliminary data.</text>
</comment>
<reference evidence="2 3" key="1">
    <citation type="submission" date="2018-09" db="EMBL/GenBank/DDBJ databases">
        <authorList>
            <person name="Wang F."/>
        </authorList>
    </citation>
    <scope>NUCLEOTIDE SEQUENCE [LARGE SCALE GENOMIC DNA]</scope>
    <source>
        <strain evidence="2 3">PLHSC7-2</strain>
    </source>
</reference>
<accession>A0A418Y9F4</accession>
<dbReference type="Proteomes" id="UP000283255">
    <property type="component" value="Unassembled WGS sequence"/>
</dbReference>
<keyword evidence="3" id="KW-1185">Reference proteome</keyword>
<dbReference type="Gene3D" id="2.60.120.430">
    <property type="entry name" value="Galactose-binding lectin"/>
    <property type="match status" value="1"/>
</dbReference>
<dbReference type="CDD" id="cd00063">
    <property type="entry name" value="FN3"/>
    <property type="match status" value="1"/>
</dbReference>
<dbReference type="Gene3D" id="2.60.40.10">
    <property type="entry name" value="Immunoglobulins"/>
    <property type="match status" value="2"/>
</dbReference>
<dbReference type="OrthoDB" id="6346756at2"/>
<dbReference type="InterPro" id="IPR036116">
    <property type="entry name" value="FN3_sf"/>
</dbReference>
<organism evidence="2 3">
    <name type="scientific">Motilimonas pumila</name>
    <dbReference type="NCBI Taxonomy" id="2303987"/>
    <lineage>
        <taxon>Bacteria</taxon>
        <taxon>Pseudomonadati</taxon>
        <taxon>Pseudomonadota</taxon>
        <taxon>Gammaproteobacteria</taxon>
        <taxon>Alteromonadales</taxon>
        <taxon>Alteromonadales genera incertae sedis</taxon>
        <taxon>Motilimonas</taxon>
    </lineage>
</organism>
<dbReference type="SMART" id="SM00060">
    <property type="entry name" value="FN3"/>
    <property type="match status" value="2"/>
</dbReference>
<dbReference type="SUPFAM" id="SSF49265">
    <property type="entry name" value="Fibronectin type III"/>
    <property type="match status" value="1"/>
</dbReference>
<dbReference type="PROSITE" id="PS50853">
    <property type="entry name" value="FN3"/>
    <property type="match status" value="1"/>
</dbReference>
<evidence type="ECO:0000313" key="3">
    <source>
        <dbReference type="Proteomes" id="UP000283255"/>
    </source>
</evidence>
<dbReference type="InterPro" id="IPR013783">
    <property type="entry name" value="Ig-like_fold"/>
</dbReference>
<feature type="domain" description="Fibronectin type-III" evidence="1">
    <location>
        <begin position="697"/>
        <end position="786"/>
    </location>
</feature>
<name>A0A418Y9F4_9GAMM</name>
<protein>
    <recommendedName>
        <fullName evidence="1">Fibronectin type-III domain-containing protein</fullName>
    </recommendedName>
</protein>
<dbReference type="RefSeq" id="WP_119912526.1">
    <property type="nucleotide sequence ID" value="NZ_QZCH01000052.1"/>
</dbReference>
<dbReference type="InterPro" id="IPR008979">
    <property type="entry name" value="Galactose-bd-like_sf"/>
</dbReference>
<dbReference type="SUPFAM" id="SSF49785">
    <property type="entry name" value="Galactose-binding domain-like"/>
    <property type="match status" value="1"/>
</dbReference>
<reference evidence="2 3" key="2">
    <citation type="submission" date="2019-01" db="EMBL/GenBank/DDBJ databases">
        <title>Motilimonas pumilus sp. nov., isolated from the gut of sea cucumber (Apostichopus japonicus).</title>
        <authorList>
            <person name="Wang F.-Q."/>
            <person name="Ren L.-H."/>
            <person name="Lin Y.-W."/>
            <person name="Sun G.-H."/>
            <person name="Du Z.-J."/>
            <person name="Zhao J.-X."/>
            <person name="Liu X.-J."/>
            <person name="Liu L.-J."/>
        </authorList>
    </citation>
    <scope>NUCLEOTIDE SEQUENCE [LARGE SCALE GENOMIC DNA]</scope>
    <source>
        <strain evidence="2 3">PLHSC7-2</strain>
    </source>
</reference>
<dbReference type="InterPro" id="IPR003961">
    <property type="entry name" value="FN3_dom"/>
</dbReference>